<accession>A0A066Y028</accession>
<evidence type="ECO:0000313" key="2">
    <source>
        <dbReference type="EMBL" id="KDN71570.1"/>
    </source>
</evidence>
<comment type="caution">
    <text evidence="2">The sequence shown here is derived from an EMBL/GenBank/DDBJ whole genome shotgun (WGS) entry which is preliminary data.</text>
</comment>
<dbReference type="CDD" id="cd22893">
    <property type="entry name" value="PlcA-like"/>
    <property type="match status" value="1"/>
</dbReference>
<feature type="region of interest" description="Disordered" evidence="1">
    <location>
        <begin position="1"/>
        <end position="20"/>
    </location>
</feature>
<dbReference type="OMA" id="DASKECY"/>
<gene>
    <name evidence="2" type="ORF">CSUB01_12117</name>
</gene>
<dbReference type="EMBL" id="JMSE01000167">
    <property type="protein sequence ID" value="KDN71570.1"/>
    <property type="molecule type" value="Genomic_DNA"/>
</dbReference>
<dbReference type="InterPro" id="IPR049756">
    <property type="entry name" value="PlcA-like_dom"/>
</dbReference>
<evidence type="ECO:0000313" key="3">
    <source>
        <dbReference type="Proteomes" id="UP000027238"/>
    </source>
</evidence>
<dbReference type="AlphaFoldDB" id="A0A066Y028"/>
<sequence length="1012" mass="113023">MSFTNTTSTKGSGGTLSNSTYLVPPDLEEFSGSYTVNSSVPRAPKYHLDYLEASEHRATAANVDLFDVRGQKLDHDEILVTVKARGGEVKLSFGQIIALAGDFYTCREGRGVYFPICDSDDFGTSLLNKKSTKTAGQRFDCAVESLLRDQDGYLKKVQDLLDQEHEAVDQARAAGDSVAQTYHTGSHQFHCHIPTDREFFEATKDWLQAPLLAAYVWIAYTNIDHFGEDAVTAYCVGHTRALQIAREARKEPSIEKRMVKLRLAYIYEAFAAHYLTDLFSSGHVRSPRRQMHSTSWTQTAAAGLAGTPIWDMQSRYMHDDDSATGIMVCNAKGDQWIEYGDKQFFEPQAIVNRARCMECLRVSAREVYEVGFGKGFESNRVIIDEDWSANKTWFAAMNLIPKPMTAIADSSWLHDYGGYDMHNPAPLWLSPIVNGPDVKEGWTIRKDINDHSNFSQRVRGSLRSVSAIPKATEECEAIKNANFRARDQFPLQLEIKGLLSGGLIQIQDLNASQPGKGTCINFWGPVRVDILNKTYHTWTLRNRLIDQDVSPNPQGHVLHWMRGDEPLSIVGFSWVEASDGACDIVSKMTRYRSRWADVPSDGGPVILDFNKTWAVEELMYTEPIKILGNLPDRRSLNMTRFSKGFFLSQPESKYDAMDLLALTQVKGKGVKIGLLATSSDNRNICFHLDDLKEGEAYGFVKRFRGAGSNTDSILLARRTTKSASSTLDLVQVIFDAFNQPRLQQSSFEPNGESVTESASVLVGDVLGLGHDHIVVIDFSTHAAHINVYGNKNTKESIVSLGSGSLPASHDHTLEYPILTALVPTTTSLRGLDILEISRRRKNSSSDLVFRTYLRADSSSPGDGPLPFSDPKECVVEDPLVSSSPEHFFSIKWMPVRYQADSEVERRGLLEIFSWYGVMGTRLFGPSAKGWDYSLLGQLPYLGQTSIGAGLGSHGDWGHGFIAWSKESEWIDVNMFTRSEKSGPTGGSWGMEWEDLERRQIRGWDVESRPLKY</sequence>
<dbReference type="HOGENOM" id="CLU_301097_0_0_1"/>
<dbReference type="OrthoDB" id="4330301at2759"/>
<dbReference type="eggNOG" id="ENOG502S3D3">
    <property type="taxonomic scope" value="Eukaryota"/>
</dbReference>
<proteinExistence type="predicted"/>
<evidence type="ECO:0000256" key="1">
    <source>
        <dbReference type="SAM" id="MobiDB-lite"/>
    </source>
</evidence>
<dbReference type="STRING" id="1173701.A0A066Y028"/>
<keyword evidence="3" id="KW-1185">Reference proteome</keyword>
<name>A0A066Y028_COLSU</name>
<dbReference type="Proteomes" id="UP000027238">
    <property type="component" value="Unassembled WGS sequence"/>
</dbReference>
<organism evidence="2 3">
    <name type="scientific">Colletotrichum sublineola</name>
    <name type="common">Sorghum anthracnose fungus</name>
    <dbReference type="NCBI Taxonomy" id="1173701"/>
    <lineage>
        <taxon>Eukaryota</taxon>
        <taxon>Fungi</taxon>
        <taxon>Dikarya</taxon>
        <taxon>Ascomycota</taxon>
        <taxon>Pezizomycotina</taxon>
        <taxon>Sordariomycetes</taxon>
        <taxon>Hypocreomycetidae</taxon>
        <taxon>Glomerellales</taxon>
        <taxon>Glomerellaceae</taxon>
        <taxon>Colletotrichum</taxon>
        <taxon>Colletotrichum graminicola species complex</taxon>
    </lineage>
</organism>
<reference evidence="3" key="1">
    <citation type="journal article" date="2014" name="Genome Announc.">
        <title>Draft genome sequence of Colletotrichum sublineola, a destructive pathogen of cultivated sorghum.</title>
        <authorList>
            <person name="Baroncelli R."/>
            <person name="Sanz-Martin J.M."/>
            <person name="Rech G.E."/>
            <person name="Sukno S.A."/>
            <person name="Thon M.R."/>
        </authorList>
    </citation>
    <scope>NUCLEOTIDE SEQUENCE [LARGE SCALE GENOMIC DNA]</scope>
    <source>
        <strain evidence="3">TX430BB</strain>
    </source>
</reference>
<protein>
    <submittedName>
        <fullName evidence="2">Uncharacterized protein</fullName>
    </submittedName>
</protein>